<evidence type="ECO:0000256" key="6">
    <source>
        <dbReference type="ARBA" id="ARBA00022801"/>
    </source>
</evidence>
<dbReference type="SUPFAM" id="SSF50465">
    <property type="entry name" value="EF-Tu/eEF-1alpha/eIF2-gamma C-terminal domain"/>
    <property type="match status" value="1"/>
</dbReference>
<comment type="catalytic activity">
    <reaction evidence="10">
        <text>GTP + H2O = GDP + phosphate + H(+)</text>
        <dbReference type="Rhea" id="RHEA:19669"/>
        <dbReference type="ChEBI" id="CHEBI:15377"/>
        <dbReference type="ChEBI" id="CHEBI:15378"/>
        <dbReference type="ChEBI" id="CHEBI:37565"/>
        <dbReference type="ChEBI" id="CHEBI:43474"/>
        <dbReference type="ChEBI" id="CHEBI:58189"/>
    </reaction>
    <physiologicalReaction direction="left-to-right" evidence="10">
        <dbReference type="Rhea" id="RHEA:19670"/>
    </physiologicalReaction>
</comment>
<dbReference type="GeneID" id="20194513"/>
<evidence type="ECO:0000256" key="1">
    <source>
        <dbReference type="ARBA" id="ARBA00004496"/>
    </source>
</evidence>
<keyword evidence="8" id="KW-0648">Protein biosynthesis</keyword>
<dbReference type="InterPro" id="IPR037189">
    <property type="entry name" value="HBS1-like_N_sf"/>
</dbReference>
<dbReference type="FunCoup" id="T1ED61">
    <property type="interactions" value="1302"/>
</dbReference>
<evidence type="ECO:0000256" key="9">
    <source>
        <dbReference type="ARBA" id="ARBA00023134"/>
    </source>
</evidence>
<dbReference type="InParanoid" id="T1ED61"/>
<dbReference type="Pfam" id="PF08938">
    <property type="entry name" value="HBS1_N"/>
    <property type="match status" value="1"/>
</dbReference>
<dbReference type="Pfam" id="PF22594">
    <property type="entry name" value="GTP-eEF1A_C"/>
    <property type="match status" value="1"/>
</dbReference>
<dbReference type="InterPro" id="IPR054696">
    <property type="entry name" value="GTP-eEF1A_C"/>
</dbReference>
<keyword evidence="4" id="KW-0597">Phosphoprotein</keyword>
<reference evidence="14" key="3">
    <citation type="submission" date="2015-06" db="UniProtKB">
        <authorList>
            <consortium name="EnsemblMetazoa"/>
        </authorList>
    </citation>
    <scope>IDENTIFICATION</scope>
</reference>
<feature type="compositionally biased region" description="Polar residues" evidence="11">
    <location>
        <begin position="254"/>
        <end position="270"/>
    </location>
</feature>
<dbReference type="KEGG" id="hro:HELRODRAFT_101631"/>
<dbReference type="SUPFAM" id="SSF109732">
    <property type="entry name" value="HBS1-like domain"/>
    <property type="match status" value="1"/>
</dbReference>
<evidence type="ECO:0000256" key="8">
    <source>
        <dbReference type="ARBA" id="ARBA00022917"/>
    </source>
</evidence>
<dbReference type="GO" id="GO:0006417">
    <property type="term" value="P:regulation of translation"/>
    <property type="evidence" value="ECO:0007669"/>
    <property type="project" value="UniProtKB-KW"/>
</dbReference>
<keyword evidence="3" id="KW-0963">Cytoplasm</keyword>
<dbReference type="FunFam" id="3.40.50.300:FF:000204">
    <property type="entry name" value="Translation elongation factor Tu"/>
    <property type="match status" value="1"/>
</dbReference>
<dbReference type="CDD" id="cd01883">
    <property type="entry name" value="EF1_alpha"/>
    <property type="match status" value="1"/>
</dbReference>
<keyword evidence="5" id="KW-0547">Nucleotide-binding</keyword>
<dbReference type="PRINTS" id="PR00315">
    <property type="entry name" value="ELONGATNFCT"/>
</dbReference>
<feature type="region of interest" description="Disordered" evidence="11">
    <location>
        <begin position="306"/>
        <end position="335"/>
    </location>
</feature>
<evidence type="ECO:0000256" key="4">
    <source>
        <dbReference type="ARBA" id="ARBA00022553"/>
    </source>
</evidence>
<dbReference type="EMBL" id="AMQM01005876">
    <property type="status" value="NOT_ANNOTATED_CDS"/>
    <property type="molecule type" value="Genomic_DNA"/>
</dbReference>
<name>T1ED61_HELRO</name>
<dbReference type="InterPro" id="IPR000795">
    <property type="entry name" value="T_Tr_GTP-bd_dom"/>
</dbReference>
<dbReference type="STRING" id="6412.T1ED61"/>
<keyword evidence="15" id="KW-1185">Reference proteome</keyword>
<dbReference type="InterPro" id="IPR009001">
    <property type="entry name" value="Transl_elong_EF1A/Init_IF2_C"/>
</dbReference>
<dbReference type="InterPro" id="IPR004161">
    <property type="entry name" value="EFTu-like_2"/>
</dbReference>
<dbReference type="FunFam" id="2.40.30.10:FF:000020">
    <property type="entry name" value="Translation elongation factor EF-1"/>
    <property type="match status" value="1"/>
</dbReference>
<evidence type="ECO:0000256" key="10">
    <source>
        <dbReference type="ARBA" id="ARBA00049117"/>
    </source>
</evidence>
<evidence type="ECO:0000313" key="15">
    <source>
        <dbReference type="Proteomes" id="UP000015101"/>
    </source>
</evidence>
<reference evidence="15" key="1">
    <citation type="submission" date="2012-12" db="EMBL/GenBank/DDBJ databases">
        <authorList>
            <person name="Hellsten U."/>
            <person name="Grimwood J."/>
            <person name="Chapman J.A."/>
            <person name="Shapiro H."/>
            <person name="Aerts A."/>
            <person name="Otillar R.P."/>
            <person name="Terry A.Y."/>
            <person name="Boore J.L."/>
            <person name="Simakov O."/>
            <person name="Marletaz F."/>
            <person name="Cho S.-J."/>
            <person name="Edsinger-Gonzales E."/>
            <person name="Havlak P."/>
            <person name="Kuo D.-H."/>
            <person name="Larsson T."/>
            <person name="Lv J."/>
            <person name="Arendt D."/>
            <person name="Savage R."/>
            <person name="Osoegawa K."/>
            <person name="de Jong P."/>
            <person name="Lindberg D.R."/>
            <person name="Seaver E.C."/>
            <person name="Weisblat D.A."/>
            <person name="Putnam N.H."/>
            <person name="Grigoriev I.V."/>
            <person name="Rokhsar D.S."/>
        </authorList>
    </citation>
    <scope>NUCLEOTIDE SEQUENCE</scope>
</reference>
<feature type="domain" description="Tr-type G" evidence="12">
    <location>
        <begin position="356"/>
        <end position="581"/>
    </location>
</feature>
<dbReference type="PROSITE" id="PS51722">
    <property type="entry name" value="G_TR_2"/>
    <property type="match status" value="1"/>
</dbReference>
<protein>
    <recommendedName>
        <fullName evidence="12">Tr-type G domain-containing protein</fullName>
    </recommendedName>
</protein>
<dbReference type="InterPro" id="IPR015033">
    <property type="entry name" value="HBS1-like_N"/>
</dbReference>
<keyword evidence="7" id="KW-0810">Translation regulation</keyword>
<dbReference type="Gene3D" id="1.10.8.10">
    <property type="entry name" value="DNA helicase RuvA subunit, C-terminal domain"/>
    <property type="match status" value="1"/>
</dbReference>
<keyword evidence="6" id="KW-0378">Hydrolase</keyword>
<dbReference type="Pfam" id="PF03144">
    <property type="entry name" value="GTP_EFTU_D2"/>
    <property type="match status" value="1"/>
</dbReference>
<dbReference type="InterPro" id="IPR050100">
    <property type="entry name" value="TRAFAC_GTPase_members"/>
</dbReference>
<evidence type="ECO:0000256" key="2">
    <source>
        <dbReference type="ARBA" id="ARBA00007249"/>
    </source>
</evidence>
<dbReference type="FunFam" id="2.40.30.10:FF:000035">
    <property type="entry name" value="HBS1-like translational GTPase"/>
    <property type="match status" value="1"/>
</dbReference>
<dbReference type="PANTHER" id="PTHR23115">
    <property type="entry name" value="TRANSLATION FACTOR"/>
    <property type="match status" value="1"/>
</dbReference>
<feature type="region of interest" description="Disordered" evidence="11">
    <location>
        <begin position="186"/>
        <end position="276"/>
    </location>
</feature>
<dbReference type="CDD" id="cd16267">
    <property type="entry name" value="HBS1-like_II"/>
    <property type="match status" value="1"/>
</dbReference>
<evidence type="ECO:0000256" key="3">
    <source>
        <dbReference type="ARBA" id="ARBA00022490"/>
    </source>
</evidence>
<dbReference type="Proteomes" id="UP000015101">
    <property type="component" value="Unassembled WGS sequence"/>
</dbReference>
<dbReference type="Gene3D" id="3.40.50.300">
    <property type="entry name" value="P-loop containing nucleotide triphosphate hydrolases"/>
    <property type="match status" value="1"/>
</dbReference>
<dbReference type="EMBL" id="KB097144">
    <property type="protein sequence ID" value="ESN98448.1"/>
    <property type="molecule type" value="Genomic_DNA"/>
</dbReference>
<dbReference type="AlphaFoldDB" id="T1ED61"/>
<dbReference type="CDD" id="cd04093">
    <property type="entry name" value="HBS1_C_III"/>
    <property type="match status" value="1"/>
</dbReference>
<dbReference type="GO" id="GO:0006412">
    <property type="term" value="P:translation"/>
    <property type="evidence" value="ECO:0000318"/>
    <property type="project" value="GO_Central"/>
</dbReference>
<dbReference type="RefSeq" id="XP_009023405.1">
    <property type="nucleotide sequence ID" value="XM_009025157.1"/>
</dbReference>
<dbReference type="CTD" id="20194513"/>
<organism evidence="14 15">
    <name type="scientific">Helobdella robusta</name>
    <name type="common">Californian leech</name>
    <dbReference type="NCBI Taxonomy" id="6412"/>
    <lineage>
        <taxon>Eukaryota</taxon>
        <taxon>Metazoa</taxon>
        <taxon>Spiralia</taxon>
        <taxon>Lophotrochozoa</taxon>
        <taxon>Annelida</taxon>
        <taxon>Clitellata</taxon>
        <taxon>Hirudinea</taxon>
        <taxon>Rhynchobdellida</taxon>
        <taxon>Glossiphoniidae</taxon>
        <taxon>Helobdella</taxon>
    </lineage>
</organism>
<evidence type="ECO:0000259" key="12">
    <source>
        <dbReference type="PROSITE" id="PS51722"/>
    </source>
</evidence>
<evidence type="ECO:0000313" key="14">
    <source>
        <dbReference type="EnsemblMetazoa" id="HelroP101631"/>
    </source>
</evidence>
<dbReference type="InterPro" id="IPR027417">
    <property type="entry name" value="P-loop_NTPase"/>
</dbReference>
<dbReference type="Pfam" id="PF00009">
    <property type="entry name" value="GTP_EFTU"/>
    <property type="match status" value="1"/>
</dbReference>
<dbReference type="HOGENOM" id="CLU_007265_3_6_1"/>
<evidence type="ECO:0000313" key="13">
    <source>
        <dbReference type="EMBL" id="ESN98448.1"/>
    </source>
</evidence>
<accession>T1ED61</accession>
<evidence type="ECO:0000256" key="11">
    <source>
        <dbReference type="SAM" id="MobiDB-lite"/>
    </source>
</evidence>
<dbReference type="GO" id="GO:0005525">
    <property type="term" value="F:GTP binding"/>
    <property type="evidence" value="ECO:0007669"/>
    <property type="project" value="UniProtKB-KW"/>
</dbReference>
<dbReference type="OrthoDB" id="342024at2759"/>
<evidence type="ECO:0000256" key="7">
    <source>
        <dbReference type="ARBA" id="ARBA00022845"/>
    </source>
</evidence>
<dbReference type="InterPro" id="IPR009000">
    <property type="entry name" value="Transl_B-barrel_sf"/>
</dbReference>
<reference evidence="13 15" key="2">
    <citation type="journal article" date="2013" name="Nature">
        <title>Insights into bilaterian evolution from three spiralian genomes.</title>
        <authorList>
            <person name="Simakov O."/>
            <person name="Marletaz F."/>
            <person name="Cho S.J."/>
            <person name="Edsinger-Gonzales E."/>
            <person name="Havlak P."/>
            <person name="Hellsten U."/>
            <person name="Kuo D.H."/>
            <person name="Larsson T."/>
            <person name="Lv J."/>
            <person name="Arendt D."/>
            <person name="Savage R."/>
            <person name="Osoegawa K."/>
            <person name="de Jong P."/>
            <person name="Grimwood J."/>
            <person name="Chapman J.A."/>
            <person name="Shapiro H."/>
            <person name="Aerts A."/>
            <person name="Otillar R.P."/>
            <person name="Terry A.Y."/>
            <person name="Boore J.L."/>
            <person name="Grigoriev I.V."/>
            <person name="Lindberg D.R."/>
            <person name="Seaver E.C."/>
            <person name="Weisblat D.A."/>
            <person name="Putnam N.H."/>
            <person name="Rokhsar D.S."/>
        </authorList>
    </citation>
    <scope>NUCLEOTIDE SEQUENCE</scope>
</reference>
<dbReference type="GO" id="GO:0005737">
    <property type="term" value="C:cytoplasm"/>
    <property type="evidence" value="ECO:0007669"/>
    <property type="project" value="UniProtKB-SubCell"/>
</dbReference>
<dbReference type="SUPFAM" id="SSF52540">
    <property type="entry name" value="P-loop containing nucleoside triphosphate hydrolases"/>
    <property type="match status" value="1"/>
</dbReference>
<evidence type="ECO:0000256" key="5">
    <source>
        <dbReference type="ARBA" id="ARBA00022741"/>
    </source>
</evidence>
<dbReference type="Gene3D" id="2.40.30.10">
    <property type="entry name" value="Translation factors"/>
    <property type="match status" value="2"/>
</dbReference>
<sequence length="794" mass="87546">MSRHRNIRTLKQEDEYEFDDDMYGRSVEETEYGVSPATMAMFTYDRSKANQIYFSNHEEPIREEDYLGDGDDDYHYDDANHDNDDDYIDDKDEETVESLTSHLSIEDKVKLSTCLDGVRGVVDEMIGEVEMVRAALSANYDINRTVNFIMDGTLDTAEKNNLKNDAINITATAAAAADAKLTSAEFQPKQQLQSHQQLSQQQQPTPQQMQQQQQQRTTCQQSQQQQTPQSSHPKSAKTAANTTTTTAAGASTKVPTSVKSANKPVSASNKYDSKPLKHDLDDFGAELVGETAAAAATFNIDATTPTTPMASTRLPTSASTSSFTAEGSGLPKSASRARIDRLDPMKEFEKRKQAGKDYLNLVVIGHVDAGKSTLMGHVLYQLGFVSKKVMHKYEQEARKIGKGSFAYAWVLDETEEERSRGVTMDVAQTTFETNTKVITLIDAPGHKDFIPNMITGAAQADVAILVVNSTRGEFETGFEMGGQTREHAMLARSLGVTQLAVAVNKMDTVDWSQARFTEIVQKLGQFFKQIGFKDVDVTYIPCSGLAGENLTKPSEVDKFKWYSGPTLVDQIDQFRPPIRPALDKELRMCVSDVFKGMGAGFAVGGVIYAGNVQSGERVLVAPANEVATVKNIMVDDAQVPIAFAGDSCVVTVTGIDMNKLAIGSILCDLGRPVQQTSLFQARIVIFNIDVPIMQGHQVVLHYQSMTEQAVVLRLISQLHRNTGEVIKRKPRCLVKNTSAVVDIKVDRPICIELYSNFKELGRFMLRKGGHTIAAGLVIEIFKDKMVTTNGHNFD</sequence>
<feature type="compositionally biased region" description="Polar residues" evidence="11">
    <location>
        <begin position="306"/>
        <end position="325"/>
    </location>
</feature>
<comment type="similarity">
    <text evidence="2">Belongs to the TRAFAC class translation factor GTPase superfamily. Classic translation factor GTPase family. EF-Tu/EF-1A subfamily.</text>
</comment>
<dbReference type="GO" id="GO:0003924">
    <property type="term" value="F:GTPase activity"/>
    <property type="evidence" value="ECO:0000318"/>
    <property type="project" value="GO_Central"/>
</dbReference>
<dbReference type="SUPFAM" id="SSF50447">
    <property type="entry name" value="Translation proteins"/>
    <property type="match status" value="1"/>
</dbReference>
<dbReference type="EnsemblMetazoa" id="HelroT101631">
    <property type="protein sequence ID" value="HelroP101631"/>
    <property type="gene ID" value="HelroG101631"/>
</dbReference>
<gene>
    <name evidence="14" type="primary">20194513</name>
    <name evidence="13" type="ORF">HELRODRAFT_101631</name>
</gene>
<keyword evidence="9" id="KW-0342">GTP-binding</keyword>
<dbReference type="eggNOG" id="KOG0458">
    <property type="taxonomic scope" value="Eukaryota"/>
</dbReference>
<feature type="compositionally biased region" description="Low complexity" evidence="11">
    <location>
        <begin position="187"/>
        <end position="253"/>
    </location>
</feature>
<comment type="subcellular location">
    <subcellularLocation>
        <location evidence="1">Cytoplasm</location>
    </subcellularLocation>
</comment>
<proteinExistence type="inferred from homology"/>